<dbReference type="PANTHER" id="PTHR37849:SF1">
    <property type="entry name" value="YALI0E11605P"/>
    <property type="match status" value="1"/>
</dbReference>
<reference evidence="2 3" key="1">
    <citation type="journal article" date="2013" name="Curr. Biol.">
        <title>Shared signatures of parasitism and phylogenomics unite Cryptomycota and microsporidia.</title>
        <authorList>
            <person name="James T.Y."/>
            <person name="Pelin A."/>
            <person name="Bonen L."/>
            <person name="Ahrendt S."/>
            <person name="Sain D."/>
            <person name="Corradi N."/>
            <person name="Stajich J.E."/>
        </authorList>
    </citation>
    <scope>NUCLEOTIDE SEQUENCE [LARGE SCALE GENOMIC DNA]</scope>
    <source>
        <strain evidence="2 3">CSF55</strain>
    </source>
</reference>
<keyword evidence="1" id="KW-0175">Coiled coil</keyword>
<dbReference type="Proteomes" id="UP000030755">
    <property type="component" value="Unassembled WGS sequence"/>
</dbReference>
<keyword evidence="3" id="KW-1185">Reference proteome</keyword>
<dbReference type="AlphaFoldDB" id="A0A075B181"/>
<evidence type="ECO:0000313" key="2">
    <source>
        <dbReference type="EMBL" id="EPZ36098.1"/>
    </source>
</evidence>
<feature type="coiled-coil region" evidence="1">
    <location>
        <begin position="58"/>
        <end position="147"/>
    </location>
</feature>
<accession>A0A075B181</accession>
<name>A0A075B181_ROZAC</name>
<gene>
    <name evidence="2" type="ORF">O9G_003670</name>
</gene>
<organism evidence="2 3">
    <name type="scientific">Rozella allomycis (strain CSF55)</name>
    <dbReference type="NCBI Taxonomy" id="988480"/>
    <lineage>
        <taxon>Eukaryota</taxon>
        <taxon>Fungi</taxon>
        <taxon>Fungi incertae sedis</taxon>
        <taxon>Cryptomycota</taxon>
        <taxon>Cryptomycota incertae sedis</taxon>
        <taxon>Rozella</taxon>
    </lineage>
</organism>
<dbReference type="EMBL" id="KE560662">
    <property type="protein sequence ID" value="EPZ36098.1"/>
    <property type="molecule type" value="Genomic_DNA"/>
</dbReference>
<proteinExistence type="predicted"/>
<protein>
    <submittedName>
        <fullName evidence="2">Uncharacterized protein</fullName>
    </submittedName>
</protein>
<dbReference type="PANTHER" id="PTHR37849">
    <property type="entry name" value="YALI0E11605P"/>
    <property type="match status" value="1"/>
</dbReference>
<dbReference type="HOGENOM" id="CLU_1769176_0_0_1"/>
<evidence type="ECO:0000313" key="3">
    <source>
        <dbReference type="Proteomes" id="UP000030755"/>
    </source>
</evidence>
<sequence>MLNRLLPLSPSYSKTILRLYSTNSVPKATKSGSRLRSGLFGFLFGSSLTLFTGIAYLSNDVNDSLKSLNNSIQNVENTTFQIKDQYKKLNTLEERLNDLEDSSIDKKALAILRREMSDHIDFLSIENKKLQNQVFELEKLLNAHVDK</sequence>
<evidence type="ECO:0000256" key="1">
    <source>
        <dbReference type="SAM" id="Coils"/>
    </source>
</evidence>